<dbReference type="STRING" id="946122.A0A0C2XIT1"/>
<dbReference type="SUPFAM" id="SSF48464">
    <property type="entry name" value="ENTH/VHS domain"/>
    <property type="match status" value="1"/>
</dbReference>
<proteinExistence type="predicted"/>
<feature type="domain" description="ENTH" evidence="4">
    <location>
        <begin position="1"/>
        <end position="126"/>
    </location>
</feature>
<dbReference type="FunFam" id="1.25.40.90:FF:000036">
    <property type="entry name" value="Unplaced genomic scaffold supercont1.4, whole genome shotgun sequence"/>
    <property type="match status" value="1"/>
</dbReference>
<feature type="compositionally biased region" description="Low complexity" evidence="3">
    <location>
        <begin position="889"/>
        <end position="899"/>
    </location>
</feature>
<keyword evidence="6" id="KW-1185">Reference proteome</keyword>
<organism evidence="5 6">
    <name type="scientific">Amanita muscaria (strain Koide BX008)</name>
    <dbReference type="NCBI Taxonomy" id="946122"/>
    <lineage>
        <taxon>Eukaryota</taxon>
        <taxon>Fungi</taxon>
        <taxon>Dikarya</taxon>
        <taxon>Basidiomycota</taxon>
        <taxon>Agaricomycotina</taxon>
        <taxon>Agaricomycetes</taxon>
        <taxon>Agaricomycetidae</taxon>
        <taxon>Agaricales</taxon>
        <taxon>Pluteineae</taxon>
        <taxon>Amanitaceae</taxon>
        <taxon>Amanita</taxon>
    </lineage>
</organism>
<feature type="compositionally biased region" description="Polar residues" evidence="3">
    <location>
        <begin position="540"/>
        <end position="561"/>
    </location>
</feature>
<dbReference type="EMBL" id="KN818226">
    <property type="protein sequence ID" value="KIL69386.1"/>
    <property type="molecule type" value="Genomic_DNA"/>
</dbReference>
<dbReference type="GO" id="GO:0072583">
    <property type="term" value="P:clathrin-dependent endocytosis"/>
    <property type="evidence" value="ECO:0007669"/>
    <property type="project" value="InterPro"/>
</dbReference>
<evidence type="ECO:0000256" key="3">
    <source>
        <dbReference type="SAM" id="MobiDB-lite"/>
    </source>
</evidence>
<dbReference type="Gene3D" id="1.20.58.150">
    <property type="entry name" value="ANTH domain"/>
    <property type="match status" value="1"/>
</dbReference>
<dbReference type="OrthoDB" id="44015at2759"/>
<keyword evidence="2" id="KW-0963">Cytoplasm</keyword>
<dbReference type="GO" id="GO:0006900">
    <property type="term" value="P:vesicle budding from membrane"/>
    <property type="evidence" value="ECO:0007669"/>
    <property type="project" value="TreeGrafter"/>
</dbReference>
<dbReference type="InParanoid" id="A0A0C2XIT1"/>
<feature type="region of interest" description="Disordered" evidence="3">
    <location>
        <begin position="744"/>
        <end position="827"/>
    </location>
</feature>
<dbReference type="GO" id="GO:0030136">
    <property type="term" value="C:clathrin-coated vesicle"/>
    <property type="evidence" value="ECO:0007669"/>
    <property type="project" value="InterPro"/>
</dbReference>
<name>A0A0C2XIT1_AMAMK</name>
<dbReference type="Proteomes" id="UP000054549">
    <property type="component" value="Unassembled WGS sequence"/>
</dbReference>
<feature type="region of interest" description="Disordered" evidence="3">
    <location>
        <begin position="856"/>
        <end position="899"/>
    </location>
</feature>
<feature type="compositionally biased region" description="Low complexity" evidence="3">
    <location>
        <begin position="342"/>
        <end position="357"/>
    </location>
</feature>
<gene>
    <name evidence="5" type="ORF">M378DRAFT_69482</name>
</gene>
<comment type="subcellular location">
    <subcellularLocation>
        <location evidence="1">Cytoplasm</location>
    </subcellularLocation>
</comment>
<evidence type="ECO:0000256" key="2">
    <source>
        <dbReference type="ARBA" id="ARBA00022490"/>
    </source>
</evidence>
<feature type="compositionally biased region" description="Low complexity" evidence="3">
    <location>
        <begin position="675"/>
        <end position="718"/>
    </location>
</feature>
<dbReference type="PROSITE" id="PS50942">
    <property type="entry name" value="ENTH"/>
    <property type="match status" value="1"/>
</dbReference>
<dbReference type="CDD" id="cd16988">
    <property type="entry name" value="ANTH_N_YAP180"/>
    <property type="match status" value="1"/>
</dbReference>
<dbReference type="SMART" id="SM00273">
    <property type="entry name" value="ENTH"/>
    <property type="match status" value="1"/>
</dbReference>
<feature type="region of interest" description="Disordered" evidence="3">
    <location>
        <begin position="342"/>
        <end position="361"/>
    </location>
</feature>
<accession>A0A0C2XIT1</accession>
<dbReference type="HOGENOM" id="CLU_014248_0_0_1"/>
<reference evidence="5 6" key="1">
    <citation type="submission" date="2014-04" db="EMBL/GenBank/DDBJ databases">
        <title>Evolutionary Origins and Diversification of the Mycorrhizal Mutualists.</title>
        <authorList>
            <consortium name="DOE Joint Genome Institute"/>
            <consortium name="Mycorrhizal Genomics Consortium"/>
            <person name="Kohler A."/>
            <person name="Kuo A."/>
            <person name="Nagy L.G."/>
            <person name="Floudas D."/>
            <person name="Copeland A."/>
            <person name="Barry K.W."/>
            <person name="Cichocki N."/>
            <person name="Veneault-Fourrey C."/>
            <person name="LaButti K."/>
            <person name="Lindquist E.A."/>
            <person name="Lipzen A."/>
            <person name="Lundell T."/>
            <person name="Morin E."/>
            <person name="Murat C."/>
            <person name="Riley R."/>
            <person name="Ohm R."/>
            <person name="Sun H."/>
            <person name="Tunlid A."/>
            <person name="Henrissat B."/>
            <person name="Grigoriev I.V."/>
            <person name="Hibbett D.S."/>
            <person name="Martin F."/>
        </authorList>
    </citation>
    <scope>NUCLEOTIDE SEQUENCE [LARGE SCALE GENOMIC DNA]</scope>
    <source>
        <strain evidence="5 6">Koide BX008</strain>
    </source>
</reference>
<dbReference type="InterPro" id="IPR045192">
    <property type="entry name" value="AP180-like"/>
</dbReference>
<sequence length="899" mass="95595">MSSFDKTVKLACKPKAAPPKAKYLDPIVAATWADEGSVSDICRALAPRFREPNAIVVFKALIVLHTIIRNGSTDNVLSYLSSSDVLRLRNVSAGSWDGYAAPQNLQHYAMYLDMRIRAYRELKHDAIRVQAENNRDLRNSMSIEEESFRGRKQKAPPKNGIQRSKTIMGRKLGSMPVEKGLLRETRMVQKMIASLVECRFYLDSLEDQLTIYALRMLVKDLLILVQACNEGVINVLENYFEMSRSDARQALELYRHFCKQTGHIDEYLGVAKKLQNLLSVPIPSLKSAPNSLAGALQEYLDDPNFEQNRQEYKVAKTAAERNAKNPMPTKTDENQCKSFSMFHTPSQSSSSTKASAPTEVKTEEKDVIDFFAAIEEERPKLQANSVVLGPGPHNPFSQMVFGNVQPAPQFAMQPTGQMLPQHTAIPQIFPQHTAIPSPPNAFGVTGLPQQQQHMGNNTLQQSYFPTSQLRPQATGFLQSQPTGSNPFRQSTLLPQSTGMALFGVGATASSGPPNPVGMLNANPAFSQSQSAGAISAFSAPVSTTSFPPAPSFGQQSTQSNLPPRPASTPLTSLGQTQSSPSQAQPVQTHQTGSRNPFGPITKTSLPVPKEPTLMELAMGVQNNGPAIDSSARQPAQNAPVMNTFPFTSSALDPGATDISSVASSLFSSTISSQPTGTSSASGSLFSSTGTSRTFSSSMSSSQTSASSPTSPSMASGPPQVKSHMTGFTGLKPFKPTSSFGAALLESLPPIPDNASAPPTTTQSSLSSPTSPTPSAFSQQPGLGTLNTQQTGLGGLRTQPTGAFGGFNSGSTVGQGLRPQMTGGGASNPFRASMAVPSMTGAPTLPPFPASNGFATSSPSFAMPGMQPTGANFFGPGGSGFMSKTPGQPQPQQQSSQSLI</sequence>
<feature type="region of interest" description="Disordered" evidence="3">
    <location>
        <begin position="668"/>
        <end position="731"/>
    </location>
</feature>
<dbReference type="PANTHER" id="PTHR22951:SF5">
    <property type="entry name" value="PHOSPHATIDYLINOSITOL-BINDING CLATHRIN ASSEMBLY PROTEIN LAP"/>
    <property type="match status" value="1"/>
</dbReference>
<dbReference type="SUPFAM" id="SSF89009">
    <property type="entry name" value="GAT-like domain"/>
    <property type="match status" value="1"/>
</dbReference>
<protein>
    <recommendedName>
        <fullName evidence="4">ENTH domain-containing protein</fullName>
    </recommendedName>
</protein>
<dbReference type="GO" id="GO:0005905">
    <property type="term" value="C:clathrin-coated pit"/>
    <property type="evidence" value="ECO:0007669"/>
    <property type="project" value="TreeGrafter"/>
</dbReference>
<feature type="region of interest" description="Disordered" evidence="3">
    <location>
        <begin position="540"/>
        <end position="607"/>
    </location>
</feature>
<dbReference type="InterPro" id="IPR014712">
    <property type="entry name" value="ANTH_dom_sf"/>
</dbReference>
<dbReference type="Gene3D" id="1.25.40.90">
    <property type="match status" value="1"/>
</dbReference>
<feature type="region of interest" description="Disordered" evidence="3">
    <location>
        <begin position="142"/>
        <end position="161"/>
    </location>
</feature>
<evidence type="ECO:0000256" key="1">
    <source>
        <dbReference type="ARBA" id="ARBA00004496"/>
    </source>
</evidence>
<dbReference type="GO" id="GO:0000149">
    <property type="term" value="F:SNARE binding"/>
    <property type="evidence" value="ECO:0007669"/>
    <property type="project" value="TreeGrafter"/>
</dbReference>
<evidence type="ECO:0000313" key="6">
    <source>
        <dbReference type="Proteomes" id="UP000054549"/>
    </source>
</evidence>
<dbReference type="GO" id="GO:0005545">
    <property type="term" value="F:1-phosphatidylinositol binding"/>
    <property type="evidence" value="ECO:0007669"/>
    <property type="project" value="InterPro"/>
</dbReference>
<dbReference type="GO" id="GO:0032050">
    <property type="term" value="F:clathrin heavy chain binding"/>
    <property type="evidence" value="ECO:0007669"/>
    <property type="project" value="TreeGrafter"/>
</dbReference>
<dbReference type="InterPro" id="IPR013809">
    <property type="entry name" value="ENTH"/>
</dbReference>
<dbReference type="FunFam" id="1.20.58.150:FF:000004">
    <property type="entry name" value="ENTH domain protein"/>
    <property type="match status" value="1"/>
</dbReference>
<dbReference type="InterPro" id="IPR011417">
    <property type="entry name" value="ANTH_dom"/>
</dbReference>
<dbReference type="Pfam" id="PF07651">
    <property type="entry name" value="ANTH"/>
    <property type="match status" value="1"/>
</dbReference>
<evidence type="ECO:0000313" key="5">
    <source>
        <dbReference type="EMBL" id="KIL69386.1"/>
    </source>
</evidence>
<feature type="compositionally biased region" description="Polar residues" evidence="3">
    <location>
        <begin position="568"/>
        <end position="594"/>
    </location>
</feature>
<dbReference type="InterPro" id="IPR008942">
    <property type="entry name" value="ENTH_VHS"/>
</dbReference>
<dbReference type="PANTHER" id="PTHR22951">
    <property type="entry name" value="CLATHRIN ASSEMBLY PROTEIN"/>
    <property type="match status" value="1"/>
</dbReference>
<evidence type="ECO:0000259" key="4">
    <source>
        <dbReference type="PROSITE" id="PS50942"/>
    </source>
</evidence>
<dbReference type="GO" id="GO:0005546">
    <property type="term" value="F:phosphatidylinositol-4,5-bisphosphate binding"/>
    <property type="evidence" value="ECO:0007669"/>
    <property type="project" value="TreeGrafter"/>
</dbReference>
<feature type="compositionally biased region" description="Low complexity" evidence="3">
    <location>
        <begin position="754"/>
        <end position="801"/>
    </location>
</feature>
<dbReference type="GO" id="GO:0048268">
    <property type="term" value="P:clathrin coat assembly"/>
    <property type="evidence" value="ECO:0007669"/>
    <property type="project" value="InterPro"/>
</dbReference>
<dbReference type="AlphaFoldDB" id="A0A0C2XIT1"/>